<evidence type="ECO:0000256" key="2">
    <source>
        <dbReference type="SAM" id="Phobius"/>
    </source>
</evidence>
<accession>A0A9N9GDP4</accession>
<keyword evidence="4" id="KW-1185">Reference proteome</keyword>
<evidence type="ECO:0000313" key="3">
    <source>
        <dbReference type="EMBL" id="CAG8599051.1"/>
    </source>
</evidence>
<feature type="transmembrane region" description="Helical" evidence="2">
    <location>
        <begin position="846"/>
        <end position="871"/>
    </location>
</feature>
<comment type="caution">
    <text evidence="3">The sequence shown here is derived from an EMBL/GenBank/DDBJ whole genome shotgun (WGS) entry which is preliminary data.</text>
</comment>
<dbReference type="PANTHER" id="PTHR10582">
    <property type="entry name" value="TRANSIENT RECEPTOR POTENTIAL ION CHANNEL PROTEIN"/>
    <property type="match status" value="1"/>
</dbReference>
<evidence type="ECO:0000256" key="1">
    <source>
        <dbReference type="ARBA" id="ARBA00022737"/>
    </source>
</evidence>
<dbReference type="EMBL" id="CAJVPK010001812">
    <property type="protein sequence ID" value="CAG8599051.1"/>
    <property type="molecule type" value="Genomic_DNA"/>
</dbReference>
<dbReference type="OrthoDB" id="2352140at2759"/>
<dbReference type="PANTHER" id="PTHR10582:SF2">
    <property type="entry name" value="INACTIVE"/>
    <property type="match status" value="1"/>
</dbReference>
<sequence length="1309" mass="152613">MLKKNEKSEDTFSITSPKENFSRFDCYIAISPDGRWEFTLYNTEDPSNPISTFQCEDIDYNEFSKPISTFLPKDIDIYKPCYYSLAISNCINDDSERLVALSCFDRRKMCYEDDNHNQTHGHDDKESHTWVISTTDKSEMCTSLGFIGGAIRFLDSNVEISGSQPLINKTVIIIVNVSGIYKQTLDNDKIMMKQEFQKQNRFLKPSFAKIEKFELPQQLSISLSRLEAVKDIDFGKRLSYEQKALELLHTSIIKNYFMAHSFENQQQIIEMYSLITGDLEMLFKRHECSTVSNIIRGSPVFAISQNEGILAFCRGTVSITLYLMENGLEITTKQLEDHAGGIYKIVAMEFIDNDSKLLIVLEEEHENLLYEISMQQIFIIWDLFTTFKDSIRQIDYSDSQEPLKMDATHRLINSHGNMLAVTDSGDIISVLDHVASIRNPPSIKEMNKIDIVEKNQMIIQDVEPWNSDKQYFRLSVWTIHWPSNTNVLEGACQALCILGRNKPRTEGFKNINRLEYLIKCTQRLVRKYITKYGIFRLTDIRYSIMRNLIKGNQESLIKLILNKKINGKNSNIHIPRFYKWVIDDKSDINISEKISETSISIDDTIKTLKTSSKLKLKPNTDLHKAIRWTIQRRVDSTAILKYLIDYYADNAKEYNNDGWMFTVTKAIPLLYDYQLDGFVQNLFKKPCFGVTEAYTPPLHINPQDQKKGNNAAVIHILVVKPCLASKPKITLLENIEIKKTINHKKTSIEINTSYNDRKVYKVPLPDFMVYPKGLKDHHENYYWFLFTLFRIFWLPRKNVINNISEKSPFLRVIHEEKSFEIYQTPAIMSILDFKWPAARQHFIRHIILYILYVISFSTIIGSYSSNIAYLFKTESKIILKISIFVYCYTGWYLIVTEIMQSIREGWRRYLNIYNMFDLASVFLPLACNIVMVLNSHGKIILQTSVFNSVLAFTALFTWLELVGPGRFIHIIKSILKTIWPFLTVMFIVIVSFGHAMFILLNHTDDLQIPTYKIENSDLYSNISIKQDIDKYSRLDNYYSNFLSSVEAVFFWTNGRWDQLGQWDNYGVDVMSILGSIILVDVFDKANKESYIIAYKYRAQLVAEYDTLEKPFGSERGNPRYIYYIPNPDMIDTWLKETKKAEDEKNLIDNSSYSKKYKHIQSDDCLDTTDAIEPITTKYTEKADKIIFIDEEKFELNVTSKSNQKSQINSKSSSLLFKNKSSEPFSDDDQLSTSQENFNHKINDMENEFKARFDSLENNFYQHQEKFDHKLNDMENEFKARFDSLENNFRTLLTTLTNQNDQNNQNNQTN</sequence>
<keyword evidence="2" id="KW-0472">Membrane</keyword>
<keyword evidence="2" id="KW-1133">Transmembrane helix</keyword>
<keyword evidence="2" id="KW-0812">Transmembrane</keyword>
<organism evidence="3 4">
    <name type="scientific">Diversispora eburnea</name>
    <dbReference type="NCBI Taxonomy" id="1213867"/>
    <lineage>
        <taxon>Eukaryota</taxon>
        <taxon>Fungi</taxon>
        <taxon>Fungi incertae sedis</taxon>
        <taxon>Mucoromycota</taxon>
        <taxon>Glomeromycotina</taxon>
        <taxon>Glomeromycetes</taxon>
        <taxon>Diversisporales</taxon>
        <taxon>Diversisporaceae</taxon>
        <taxon>Diversispora</taxon>
    </lineage>
</organism>
<dbReference type="GO" id="GO:0005216">
    <property type="term" value="F:monoatomic ion channel activity"/>
    <property type="evidence" value="ECO:0007669"/>
    <property type="project" value="InterPro"/>
</dbReference>
<protein>
    <submittedName>
        <fullName evidence="3">8613_t:CDS:1</fullName>
    </submittedName>
</protein>
<feature type="transmembrane region" description="Helical" evidence="2">
    <location>
        <begin position="979"/>
        <end position="1000"/>
    </location>
</feature>
<dbReference type="Proteomes" id="UP000789706">
    <property type="component" value="Unassembled WGS sequence"/>
</dbReference>
<feature type="transmembrane region" description="Helical" evidence="2">
    <location>
        <begin position="915"/>
        <end position="933"/>
    </location>
</feature>
<name>A0A9N9GDP4_9GLOM</name>
<dbReference type="GO" id="GO:0005886">
    <property type="term" value="C:plasma membrane"/>
    <property type="evidence" value="ECO:0007669"/>
    <property type="project" value="TreeGrafter"/>
</dbReference>
<feature type="transmembrane region" description="Helical" evidence="2">
    <location>
        <begin position="939"/>
        <end position="959"/>
    </location>
</feature>
<reference evidence="3" key="1">
    <citation type="submission" date="2021-06" db="EMBL/GenBank/DDBJ databases">
        <authorList>
            <person name="Kallberg Y."/>
            <person name="Tangrot J."/>
            <person name="Rosling A."/>
        </authorList>
    </citation>
    <scope>NUCLEOTIDE SEQUENCE</scope>
    <source>
        <strain evidence="3">AZ414A</strain>
    </source>
</reference>
<dbReference type="GO" id="GO:0098703">
    <property type="term" value="P:calcium ion import across plasma membrane"/>
    <property type="evidence" value="ECO:0007669"/>
    <property type="project" value="TreeGrafter"/>
</dbReference>
<keyword evidence="1" id="KW-0677">Repeat</keyword>
<feature type="transmembrane region" description="Helical" evidence="2">
    <location>
        <begin position="877"/>
        <end position="895"/>
    </location>
</feature>
<proteinExistence type="predicted"/>
<dbReference type="InterPro" id="IPR024862">
    <property type="entry name" value="TRPV"/>
</dbReference>
<evidence type="ECO:0000313" key="4">
    <source>
        <dbReference type="Proteomes" id="UP000789706"/>
    </source>
</evidence>
<gene>
    <name evidence="3" type="ORF">DEBURN_LOCUS9428</name>
</gene>